<reference evidence="1 2" key="1">
    <citation type="journal article" date="2018" name="Front. Plant Sci.">
        <title>Red Clover (Trifolium pratense) and Zigzag Clover (T. medium) - A Picture of Genomic Similarities and Differences.</title>
        <authorList>
            <person name="Dluhosova J."/>
            <person name="Istvanek J."/>
            <person name="Nedelnik J."/>
            <person name="Repkova J."/>
        </authorList>
    </citation>
    <scope>NUCLEOTIDE SEQUENCE [LARGE SCALE GENOMIC DNA]</scope>
    <source>
        <strain evidence="2">cv. 10/8</strain>
        <tissue evidence="1">Leaf</tissue>
    </source>
</reference>
<name>A0A392THB6_9FABA</name>
<dbReference type="AlphaFoldDB" id="A0A392THB6"/>
<keyword evidence="2" id="KW-1185">Reference proteome</keyword>
<organism evidence="1 2">
    <name type="scientific">Trifolium medium</name>
    <dbReference type="NCBI Taxonomy" id="97028"/>
    <lineage>
        <taxon>Eukaryota</taxon>
        <taxon>Viridiplantae</taxon>
        <taxon>Streptophyta</taxon>
        <taxon>Embryophyta</taxon>
        <taxon>Tracheophyta</taxon>
        <taxon>Spermatophyta</taxon>
        <taxon>Magnoliopsida</taxon>
        <taxon>eudicotyledons</taxon>
        <taxon>Gunneridae</taxon>
        <taxon>Pentapetalae</taxon>
        <taxon>rosids</taxon>
        <taxon>fabids</taxon>
        <taxon>Fabales</taxon>
        <taxon>Fabaceae</taxon>
        <taxon>Papilionoideae</taxon>
        <taxon>50 kb inversion clade</taxon>
        <taxon>NPAAA clade</taxon>
        <taxon>Hologalegina</taxon>
        <taxon>IRL clade</taxon>
        <taxon>Trifolieae</taxon>
        <taxon>Trifolium</taxon>
    </lineage>
</organism>
<feature type="non-terminal residue" evidence="1">
    <location>
        <position position="65"/>
    </location>
</feature>
<sequence length="65" mass="7559">MWKELPVTELYGAVSDINEFLRGLNELTRLESVAERAVWLTRNYQNLLNVTKSLFSKLLKVFGRS</sequence>
<accession>A0A392THB6</accession>
<dbReference type="PANTHER" id="PTHR36806">
    <property type="entry name" value="ADENINE PHOSPHORIBOSYLTRANSFERASE"/>
    <property type="match status" value="1"/>
</dbReference>
<proteinExistence type="predicted"/>
<dbReference type="Proteomes" id="UP000265520">
    <property type="component" value="Unassembled WGS sequence"/>
</dbReference>
<dbReference type="EMBL" id="LXQA010570408">
    <property type="protein sequence ID" value="MCI59817.1"/>
    <property type="molecule type" value="Genomic_DNA"/>
</dbReference>
<comment type="caution">
    <text evidence="1">The sequence shown here is derived from an EMBL/GenBank/DDBJ whole genome shotgun (WGS) entry which is preliminary data.</text>
</comment>
<evidence type="ECO:0000313" key="1">
    <source>
        <dbReference type="EMBL" id="MCI59817.1"/>
    </source>
</evidence>
<evidence type="ECO:0000313" key="2">
    <source>
        <dbReference type="Proteomes" id="UP000265520"/>
    </source>
</evidence>
<protein>
    <submittedName>
        <fullName evidence="1">Uncharacterized protein</fullName>
    </submittedName>
</protein>